<keyword evidence="2" id="KW-1185">Reference proteome</keyword>
<name>A0ACA9SW23_9GLOM</name>
<protein>
    <submittedName>
        <fullName evidence="1">1089_t:CDS:1</fullName>
    </submittedName>
</protein>
<sequence length="81" mass="9182">RSFALIIRLAFLPVELYSGGANFSENWCHLHQILLTIFGGMEEIVAVNYQSFLGHRDNKILVIFALILWLEISFASVVEVS</sequence>
<proteinExistence type="predicted"/>
<feature type="non-terminal residue" evidence="1">
    <location>
        <position position="81"/>
    </location>
</feature>
<comment type="caution">
    <text evidence="1">The sequence shown here is derived from an EMBL/GenBank/DDBJ whole genome shotgun (WGS) entry which is preliminary data.</text>
</comment>
<evidence type="ECO:0000313" key="2">
    <source>
        <dbReference type="Proteomes" id="UP000789920"/>
    </source>
</evidence>
<evidence type="ECO:0000313" key="1">
    <source>
        <dbReference type="EMBL" id="CAG8850122.1"/>
    </source>
</evidence>
<dbReference type="EMBL" id="CAJVQC010169141">
    <property type="protein sequence ID" value="CAG8850122.1"/>
    <property type="molecule type" value="Genomic_DNA"/>
</dbReference>
<feature type="non-terminal residue" evidence="1">
    <location>
        <position position="1"/>
    </location>
</feature>
<dbReference type="Proteomes" id="UP000789920">
    <property type="component" value="Unassembled WGS sequence"/>
</dbReference>
<gene>
    <name evidence="1" type="ORF">RPERSI_LOCUS35935</name>
</gene>
<organism evidence="1 2">
    <name type="scientific">Racocetra persica</name>
    <dbReference type="NCBI Taxonomy" id="160502"/>
    <lineage>
        <taxon>Eukaryota</taxon>
        <taxon>Fungi</taxon>
        <taxon>Fungi incertae sedis</taxon>
        <taxon>Mucoromycota</taxon>
        <taxon>Glomeromycotina</taxon>
        <taxon>Glomeromycetes</taxon>
        <taxon>Diversisporales</taxon>
        <taxon>Gigasporaceae</taxon>
        <taxon>Racocetra</taxon>
    </lineage>
</organism>
<accession>A0ACA9SW23</accession>
<reference evidence="1" key="1">
    <citation type="submission" date="2021-06" db="EMBL/GenBank/DDBJ databases">
        <authorList>
            <person name="Kallberg Y."/>
            <person name="Tangrot J."/>
            <person name="Rosling A."/>
        </authorList>
    </citation>
    <scope>NUCLEOTIDE SEQUENCE</scope>
    <source>
        <strain evidence="1">MA461A</strain>
    </source>
</reference>